<keyword evidence="6 19" id="KW-0812">Transmembrane</keyword>
<keyword evidence="18" id="KW-0479">Metal-binding</keyword>
<proteinExistence type="inferred from homology"/>
<keyword evidence="9 17" id="KW-0067">ATP-binding</keyword>
<comment type="cofactor">
    <cofactor evidence="18">
        <name>Mg(2+)</name>
        <dbReference type="ChEBI" id="CHEBI:18420"/>
    </cofactor>
    <text evidence="18">Mn(2+), Zn(2+), Cd(2+) and Co(2+) support activity to lesser extents.</text>
</comment>
<evidence type="ECO:0000256" key="1">
    <source>
        <dbReference type="ARBA" id="ARBA00004651"/>
    </source>
</evidence>
<dbReference type="InterPro" id="IPR000829">
    <property type="entry name" value="DAGK"/>
</dbReference>
<accession>A0A385YVL4</accession>
<dbReference type="CDD" id="cd14265">
    <property type="entry name" value="UDPK_IM_like"/>
    <property type="match status" value="1"/>
</dbReference>
<keyword evidence="18" id="KW-0460">Magnesium</keyword>
<dbReference type="KEGG" id="paek:D3873_06825"/>
<dbReference type="GO" id="GO:0046872">
    <property type="term" value="F:metal ion binding"/>
    <property type="evidence" value="ECO:0007669"/>
    <property type="project" value="UniProtKB-KW"/>
</dbReference>
<evidence type="ECO:0000256" key="16">
    <source>
        <dbReference type="PIRSR" id="PIRSR600829-2"/>
    </source>
</evidence>
<gene>
    <name evidence="20" type="ORF">D3873_06825</name>
</gene>
<keyword evidence="11" id="KW-0443">Lipid metabolism</keyword>
<organism evidence="20 21">
    <name type="scientific">Paenisporosarcina cavernae</name>
    <dbReference type="NCBI Taxonomy" id="2320858"/>
    <lineage>
        <taxon>Bacteria</taxon>
        <taxon>Bacillati</taxon>
        <taxon>Bacillota</taxon>
        <taxon>Bacilli</taxon>
        <taxon>Bacillales</taxon>
        <taxon>Caryophanaceae</taxon>
        <taxon>Paenisporosarcina</taxon>
    </lineage>
</organism>
<comment type="subcellular location">
    <subcellularLocation>
        <location evidence="1">Cell membrane</location>
        <topology evidence="1">Multi-pass membrane protein</topology>
    </subcellularLocation>
</comment>
<dbReference type="OrthoDB" id="9789934at2"/>
<feature type="transmembrane region" description="Helical" evidence="19">
    <location>
        <begin position="51"/>
        <end position="71"/>
    </location>
</feature>
<evidence type="ECO:0000256" key="7">
    <source>
        <dbReference type="ARBA" id="ARBA00022741"/>
    </source>
</evidence>
<name>A0A385YVL4_9BACL</name>
<evidence type="ECO:0000256" key="18">
    <source>
        <dbReference type="PIRSR" id="PIRSR600829-4"/>
    </source>
</evidence>
<dbReference type="RefSeq" id="WP_119883351.1">
    <property type="nucleotide sequence ID" value="NZ_CP032418.1"/>
</dbReference>
<evidence type="ECO:0000256" key="11">
    <source>
        <dbReference type="ARBA" id="ARBA00023098"/>
    </source>
</evidence>
<evidence type="ECO:0000256" key="4">
    <source>
        <dbReference type="ARBA" id="ARBA00022516"/>
    </source>
</evidence>
<dbReference type="Pfam" id="PF01219">
    <property type="entry name" value="DAGK_prokar"/>
    <property type="match status" value="1"/>
</dbReference>
<dbReference type="Proteomes" id="UP000265725">
    <property type="component" value="Chromosome"/>
</dbReference>
<feature type="binding site" evidence="17">
    <location>
        <position position="12"/>
    </location>
    <ligand>
        <name>ATP</name>
        <dbReference type="ChEBI" id="CHEBI:30616"/>
    </ligand>
</feature>
<sequence length="121" mass="13877">MWSKKFWHGFHYAFEGFIHAVKTERNFRFHLVSALIVLVVSWWLRISFFEWIIVILLITGVLVLELLNTVLERVVNLIMPTQHPLAKQAKDVSAAAVFVFALASAIIGLLIFLPKISTMIN</sequence>
<evidence type="ECO:0000313" key="20">
    <source>
        <dbReference type="EMBL" id="AYC29612.1"/>
    </source>
</evidence>
<dbReference type="PANTHER" id="PTHR34299:SF1">
    <property type="entry name" value="DIACYLGLYCEROL KINASE"/>
    <property type="match status" value="1"/>
</dbReference>
<evidence type="ECO:0000256" key="12">
    <source>
        <dbReference type="ARBA" id="ARBA00023136"/>
    </source>
</evidence>
<keyword evidence="4" id="KW-0444">Lipid biosynthesis</keyword>
<reference evidence="21" key="1">
    <citation type="submission" date="2018-09" db="EMBL/GenBank/DDBJ databases">
        <authorList>
            <person name="Zhu H."/>
        </authorList>
    </citation>
    <scope>NUCLEOTIDE SEQUENCE [LARGE SCALE GENOMIC DNA]</scope>
    <source>
        <strain evidence="21">K2R23-3</strain>
    </source>
</reference>
<comment type="similarity">
    <text evidence="2">Belongs to the bacterial diacylglycerol kinase family.</text>
</comment>
<feature type="transmembrane region" description="Helical" evidence="19">
    <location>
        <begin position="92"/>
        <end position="113"/>
    </location>
</feature>
<feature type="active site" description="Proton acceptor" evidence="15">
    <location>
        <position position="65"/>
    </location>
</feature>
<evidence type="ECO:0000256" key="14">
    <source>
        <dbReference type="ARBA" id="ARBA00023264"/>
    </source>
</evidence>
<keyword evidence="12 19" id="KW-0472">Membrane</keyword>
<dbReference type="GO" id="GO:0005886">
    <property type="term" value="C:plasma membrane"/>
    <property type="evidence" value="ECO:0007669"/>
    <property type="project" value="UniProtKB-SubCell"/>
</dbReference>
<dbReference type="PANTHER" id="PTHR34299">
    <property type="entry name" value="DIACYLGLYCEROL KINASE"/>
    <property type="match status" value="1"/>
</dbReference>
<evidence type="ECO:0000256" key="2">
    <source>
        <dbReference type="ARBA" id="ARBA00005967"/>
    </source>
</evidence>
<protein>
    <submittedName>
        <fullName evidence="20">Diacylglycerol kinase family protein</fullName>
    </submittedName>
</protein>
<dbReference type="AlphaFoldDB" id="A0A385YVL4"/>
<evidence type="ECO:0000256" key="17">
    <source>
        <dbReference type="PIRSR" id="PIRSR600829-3"/>
    </source>
</evidence>
<evidence type="ECO:0000256" key="10">
    <source>
        <dbReference type="ARBA" id="ARBA00022989"/>
    </source>
</evidence>
<keyword evidence="5" id="KW-0808">Transferase</keyword>
<dbReference type="EMBL" id="CP032418">
    <property type="protein sequence ID" value="AYC29612.1"/>
    <property type="molecule type" value="Genomic_DNA"/>
</dbReference>
<feature type="binding site" evidence="16">
    <location>
        <position position="65"/>
    </location>
    <ligand>
        <name>substrate</name>
    </ligand>
</feature>
<keyword evidence="7 17" id="KW-0547">Nucleotide-binding</keyword>
<dbReference type="GO" id="GO:0005524">
    <property type="term" value="F:ATP binding"/>
    <property type="evidence" value="ECO:0007669"/>
    <property type="project" value="UniProtKB-KW"/>
</dbReference>
<evidence type="ECO:0000256" key="8">
    <source>
        <dbReference type="ARBA" id="ARBA00022777"/>
    </source>
</evidence>
<evidence type="ECO:0000256" key="9">
    <source>
        <dbReference type="ARBA" id="ARBA00022840"/>
    </source>
</evidence>
<feature type="binding site" evidence="17">
    <location>
        <position position="72"/>
    </location>
    <ligand>
        <name>ATP</name>
        <dbReference type="ChEBI" id="CHEBI:30616"/>
    </ligand>
</feature>
<dbReference type="InterPro" id="IPR033717">
    <property type="entry name" value="UDPK"/>
</dbReference>
<evidence type="ECO:0000256" key="19">
    <source>
        <dbReference type="SAM" id="Phobius"/>
    </source>
</evidence>
<dbReference type="InterPro" id="IPR036945">
    <property type="entry name" value="DAGK_sf"/>
</dbReference>
<evidence type="ECO:0000256" key="5">
    <source>
        <dbReference type="ARBA" id="ARBA00022679"/>
    </source>
</evidence>
<dbReference type="GO" id="GO:0016301">
    <property type="term" value="F:kinase activity"/>
    <property type="evidence" value="ECO:0007669"/>
    <property type="project" value="UniProtKB-KW"/>
</dbReference>
<keyword evidence="8 20" id="KW-0418">Kinase</keyword>
<evidence type="ECO:0000256" key="3">
    <source>
        <dbReference type="ARBA" id="ARBA00022475"/>
    </source>
</evidence>
<dbReference type="Gene3D" id="1.10.287.3610">
    <property type="match status" value="1"/>
</dbReference>
<keyword evidence="13" id="KW-0594">Phospholipid biosynthesis</keyword>
<evidence type="ECO:0000256" key="13">
    <source>
        <dbReference type="ARBA" id="ARBA00023209"/>
    </source>
</evidence>
<feature type="binding site" evidence="17">
    <location>
        <begin position="90"/>
        <end position="91"/>
    </location>
    <ligand>
        <name>ATP</name>
        <dbReference type="ChEBI" id="CHEBI:30616"/>
    </ligand>
</feature>
<evidence type="ECO:0000313" key="21">
    <source>
        <dbReference type="Proteomes" id="UP000265725"/>
    </source>
</evidence>
<dbReference type="GO" id="GO:0008654">
    <property type="term" value="P:phospholipid biosynthetic process"/>
    <property type="evidence" value="ECO:0007669"/>
    <property type="project" value="UniProtKB-KW"/>
</dbReference>
<feature type="transmembrane region" description="Helical" evidence="19">
    <location>
        <begin position="27"/>
        <end position="45"/>
    </location>
</feature>
<evidence type="ECO:0000256" key="15">
    <source>
        <dbReference type="PIRSR" id="PIRSR600829-1"/>
    </source>
</evidence>
<keyword evidence="14" id="KW-1208">Phospholipid metabolism</keyword>
<evidence type="ECO:0000256" key="6">
    <source>
        <dbReference type="ARBA" id="ARBA00022692"/>
    </source>
</evidence>
<feature type="binding site" evidence="18">
    <location>
        <position position="24"/>
    </location>
    <ligand>
        <name>a divalent metal cation</name>
        <dbReference type="ChEBI" id="CHEBI:60240"/>
    </ligand>
</feature>
<feature type="binding site" evidence="18">
    <location>
        <position position="72"/>
    </location>
    <ligand>
        <name>a divalent metal cation</name>
        <dbReference type="ChEBI" id="CHEBI:60240"/>
    </ligand>
</feature>
<keyword evidence="21" id="KW-1185">Reference proteome</keyword>
<keyword evidence="10 19" id="KW-1133">Transmembrane helix</keyword>
<feature type="binding site" evidence="17">
    <location>
        <position position="24"/>
    </location>
    <ligand>
        <name>ATP</name>
        <dbReference type="ChEBI" id="CHEBI:30616"/>
    </ligand>
</feature>
<keyword evidence="3" id="KW-1003">Cell membrane</keyword>